<dbReference type="AlphaFoldDB" id="A0A179H628"/>
<name>A0A179H628_PURLI</name>
<accession>A0A179H628</accession>
<proteinExistence type="predicted"/>
<sequence length="222" mass="25846">MADDAENGSLEVECSTTASGSFIKYGYVVMRKPDVELSCSEDYLNWFHGFRKCARDAGLLEYFDGKAARPKQGPQRNEFDQKQAALNNFILETVEADYLGGYSKKNWQDDPRNTQTFDQTQTSVILQRVKDSLDGDAPLEEFATNYRSWYNCEWAISQLNDEWDNINAIRANTPDYFYHFGAWSLANEYDLHRIRNFYVKSAPKMPSIEEVKEALRKYCRKW</sequence>
<protein>
    <submittedName>
        <fullName evidence="1">Uncharacterized protein</fullName>
    </submittedName>
</protein>
<organism evidence="1 2">
    <name type="scientific">Purpureocillium lilacinum</name>
    <name type="common">Paecilomyces lilacinus</name>
    <dbReference type="NCBI Taxonomy" id="33203"/>
    <lineage>
        <taxon>Eukaryota</taxon>
        <taxon>Fungi</taxon>
        <taxon>Dikarya</taxon>
        <taxon>Ascomycota</taxon>
        <taxon>Pezizomycotina</taxon>
        <taxon>Sordariomycetes</taxon>
        <taxon>Hypocreomycetidae</taxon>
        <taxon>Hypocreales</taxon>
        <taxon>Ophiocordycipitaceae</taxon>
        <taxon>Purpureocillium</taxon>
    </lineage>
</organism>
<dbReference type="Proteomes" id="UP000078340">
    <property type="component" value="Unassembled WGS sequence"/>
</dbReference>
<evidence type="ECO:0000313" key="1">
    <source>
        <dbReference type="EMBL" id="OAQ85636.1"/>
    </source>
</evidence>
<gene>
    <name evidence="1" type="ORF">VFPFJ_08025</name>
</gene>
<dbReference type="EMBL" id="LSBI01000007">
    <property type="protein sequence ID" value="OAQ85636.1"/>
    <property type="molecule type" value="Genomic_DNA"/>
</dbReference>
<evidence type="ECO:0000313" key="2">
    <source>
        <dbReference type="Proteomes" id="UP000078340"/>
    </source>
</evidence>
<reference evidence="1 2" key="1">
    <citation type="submission" date="2016-02" db="EMBL/GenBank/DDBJ databases">
        <title>Biosynthesis of antibiotic leucinostatins and their inhibition on Phytophthora in bio-control Purpureocillium lilacinum.</title>
        <authorList>
            <person name="Wang G."/>
            <person name="Liu Z."/>
            <person name="Lin R."/>
            <person name="Li E."/>
            <person name="Mao Z."/>
            <person name="Ling J."/>
            <person name="Yin W."/>
            <person name="Xie B."/>
        </authorList>
    </citation>
    <scope>NUCLEOTIDE SEQUENCE [LARGE SCALE GENOMIC DNA]</scope>
    <source>
        <strain evidence="1">PLFJ-1</strain>
    </source>
</reference>
<comment type="caution">
    <text evidence="1">The sequence shown here is derived from an EMBL/GenBank/DDBJ whole genome shotgun (WGS) entry which is preliminary data.</text>
</comment>